<dbReference type="PANTHER" id="PTHR30055:SF234">
    <property type="entry name" value="HTH-TYPE TRANSCRIPTIONAL REGULATOR BETI"/>
    <property type="match status" value="1"/>
</dbReference>
<evidence type="ECO:0000313" key="6">
    <source>
        <dbReference type="EMBL" id="MFF3668748.1"/>
    </source>
</evidence>
<evidence type="ECO:0000313" key="7">
    <source>
        <dbReference type="Proteomes" id="UP001602013"/>
    </source>
</evidence>
<dbReference type="PROSITE" id="PS50977">
    <property type="entry name" value="HTH_TETR_2"/>
    <property type="match status" value="1"/>
</dbReference>
<evidence type="ECO:0000256" key="1">
    <source>
        <dbReference type="ARBA" id="ARBA00023015"/>
    </source>
</evidence>
<dbReference type="InterPro" id="IPR050109">
    <property type="entry name" value="HTH-type_TetR-like_transc_reg"/>
</dbReference>
<keyword evidence="1" id="KW-0805">Transcription regulation</keyword>
<protein>
    <submittedName>
        <fullName evidence="6">TetR/AcrR family transcriptional regulator</fullName>
    </submittedName>
</protein>
<accession>A0ABW6SV36</accession>
<evidence type="ECO:0000259" key="5">
    <source>
        <dbReference type="PROSITE" id="PS50977"/>
    </source>
</evidence>
<keyword evidence="3" id="KW-0804">Transcription</keyword>
<keyword evidence="7" id="KW-1185">Reference proteome</keyword>
<dbReference type="Pfam" id="PF00440">
    <property type="entry name" value="TetR_N"/>
    <property type="match status" value="1"/>
</dbReference>
<comment type="caution">
    <text evidence="6">The sequence shown here is derived from an EMBL/GenBank/DDBJ whole genome shotgun (WGS) entry which is preliminary data.</text>
</comment>
<dbReference type="Gene3D" id="1.10.357.10">
    <property type="entry name" value="Tetracycline Repressor, domain 2"/>
    <property type="match status" value="1"/>
</dbReference>
<gene>
    <name evidence="6" type="ORF">ACFYXI_24485</name>
</gene>
<dbReference type="RefSeq" id="WP_387414430.1">
    <property type="nucleotide sequence ID" value="NZ_CP191998.1"/>
</dbReference>
<dbReference type="PANTHER" id="PTHR30055">
    <property type="entry name" value="HTH-TYPE TRANSCRIPTIONAL REGULATOR RUTR"/>
    <property type="match status" value="1"/>
</dbReference>
<evidence type="ECO:0000256" key="3">
    <source>
        <dbReference type="ARBA" id="ARBA00023163"/>
    </source>
</evidence>
<evidence type="ECO:0000256" key="4">
    <source>
        <dbReference type="PROSITE-ProRule" id="PRU00335"/>
    </source>
</evidence>
<organism evidence="6 7">
    <name type="scientific">Microtetraspora malaysiensis</name>
    <dbReference type="NCBI Taxonomy" id="161358"/>
    <lineage>
        <taxon>Bacteria</taxon>
        <taxon>Bacillati</taxon>
        <taxon>Actinomycetota</taxon>
        <taxon>Actinomycetes</taxon>
        <taxon>Streptosporangiales</taxon>
        <taxon>Streptosporangiaceae</taxon>
        <taxon>Microtetraspora</taxon>
    </lineage>
</organism>
<reference evidence="6 7" key="1">
    <citation type="submission" date="2024-10" db="EMBL/GenBank/DDBJ databases">
        <title>The Natural Products Discovery Center: Release of the First 8490 Sequenced Strains for Exploring Actinobacteria Biosynthetic Diversity.</title>
        <authorList>
            <person name="Kalkreuter E."/>
            <person name="Kautsar S.A."/>
            <person name="Yang D."/>
            <person name="Bader C.D."/>
            <person name="Teijaro C.N."/>
            <person name="Fluegel L."/>
            <person name="Davis C.M."/>
            <person name="Simpson J.R."/>
            <person name="Lauterbach L."/>
            <person name="Steele A.D."/>
            <person name="Gui C."/>
            <person name="Meng S."/>
            <person name="Li G."/>
            <person name="Viehrig K."/>
            <person name="Ye F."/>
            <person name="Su P."/>
            <person name="Kiefer A.F."/>
            <person name="Nichols A."/>
            <person name="Cepeda A.J."/>
            <person name="Yan W."/>
            <person name="Fan B."/>
            <person name="Jiang Y."/>
            <person name="Adhikari A."/>
            <person name="Zheng C.-J."/>
            <person name="Schuster L."/>
            <person name="Cowan T.M."/>
            <person name="Smanski M.J."/>
            <person name="Chevrette M.G."/>
            <person name="De Carvalho L.P.S."/>
            <person name="Shen B."/>
        </authorList>
    </citation>
    <scope>NUCLEOTIDE SEQUENCE [LARGE SCALE GENOMIC DNA]</scope>
    <source>
        <strain evidence="6 7">NPDC002173</strain>
    </source>
</reference>
<name>A0ABW6SV36_9ACTN</name>
<evidence type="ECO:0000256" key="2">
    <source>
        <dbReference type="ARBA" id="ARBA00023125"/>
    </source>
</evidence>
<dbReference type="InterPro" id="IPR036271">
    <property type="entry name" value="Tet_transcr_reg_TetR-rel_C_sf"/>
</dbReference>
<sequence>MTPPRQPRPARRADAERNIAAIVTAALDLLAKDPDASTADIAKAAGVGRVTLYGHFPTREALVEAVLERAVALAEAALDDPAYEELPAQEAMSRLIASAWEILDGSRRLRTAADRVLPAERIRHHHDGALAHVERLIRRGRDEGVFRTDLPLSWLVTHFYATLHSAAEEVEAGRLDRADAARVLEATLRSVLAAGR</sequence>
<dbReference type="SUPFAM" id="SSF48498">
    <property type="entry name" value="Tetracyclin repressor-like, C-terminal domain"/>
    <property type="match status" value="1"/>
</dbReference>
<dbReference type="EMBL" id="JBIASD010000016">
    <property type="protein sequence ID" value="MFF3668748.1"/>
    <property type="molecule type" value="Genomic_DNA"/>
</dbReference>
<keyword evidence="2 4" id="KW-0238">DNA-binding</keyword>
<dbReference type="InterPro" id="IPR001647">
    <property type="entry name" value="HTH_TetR"/>
</dbReference>
<feature type="domain" description="HTH tetR-type" evidence="5">
    <location>
        <begin position="16"/>
        <end position="74"/>
    </location>
</feature>
<proteinExistence type="predicted"/>
<feature type="DNA-binding region" description="H-T-H motif" evidence="4">
    <location>
        <begin position="37"/>
        <end position="56"/>
    </location>
</feature>
<dbReference type="Proteomes" id="UP001602013">
    <property type="component" value="Unassembled WGS sequence"/>
</dbReference>
<dbReference type="InterPro" id="IPR009057">
    <property type="entry name" value="Homeodomain-like_sf"/>
</dbReference>
<dbReference type="SUPFAM" id="SSF46689">
    <property type="entry name" value="Homeodomain-like"/>
    <property type="match status" value="1"/>
</dbReference>